<evidence type="ECO:0000313" key="3">
    <source>
        <dbReference type="Proteomes" id="UP000070138"/>
    </source>
</evidence>
<feature type="chain" id="PRO_5007479750" description="Outer membrane protein beta-barrel domain-containing protein" evidence="1">
    <location>
        <begin position="20"/>
        <end position="303"/>
    </location>
</feature>
<dbReference type="EMBL" id="JRWG01000006">
    <property type="protein sequence ID" value="KXN98584.1"/>
    <property type="molecule type" value="Genomic_DNA"/>
</dbReference>
<dbReference type="AlphaFoldDB" id="A0A137RGH2"/>
<keyword evidence="3" id="KW-1185">Reference proteome</keyword>
<feature type="signal peptide" evidence="1">
    <location>
        <begin position="1"/>
        <end position="19"/>
    </location>
</feature>
<gene>
    <name evidence="2" type="ORF">LS48_10915</name>
</gene>
<name>A0A137RGH2_9FLAO</name>
<organism evidence="2 3">
    <name type="scientific">Aequorivita aquimaris</name>
    <dbReference type="NCBI Taxonomy" id="1548749"/>
    <lineage>
        <taxon>Bacteria</taxon>
        <taxon>Pseudomonadati</taxon>
        <taxon>Bacteroidota</taxon>
        <taxon>Flavobacteriia</taxon>
        <taxon>Flavobacteriales</taxon>
        <taxon>Flavobacteriaceae</taxon>
        <taxon>Aequorivita</taxon>
    </lineage>
</organism>
<dbReference type="Proteomes" id="UP000070138">
    <property type="component" value="Unassembled WGS sequence"/>
</dbReference>
<dbReference type="InterPro" id="IPR011250">
    <property type="entry name" value="OMP/PagP_B-barrel"/>
</dbReference>
<protein>
    <recommendedName>
        <fullName evidence="4">Outer membrane protein beta-barrel domain-containing protein</fullName>
    </recommendedName>
</protein>
<reference evidence="2 3" key="2">
    <citation type="journal article" date="2016" name="Int. J. Syst. Evol. Microbiol.">
        <title>Vitellibacter aquimaris sp. nov., a marine bacterium isolated from seawater.</title>
        <authorList>
            <person name="Thevarajoo S."/>
            <person name="Selvaratnam C."/>
            <person name="Goh K.M."/>
            <person name="Hong K.W."/>
            <person name="Chan X.Y."/>
            <person name="Chan K.G."/>
            <person name="Chong C.S."/>
        </authorList>
    </citation>
    <scope>NUCLEOTIDE SEQUENCE [LARGE SCALE GENOMIC DNA]</scope>
    <source>
        <strain evidence="2 3">D-24</strain>
    </source>
</reference>
<evidence type="ECO:0000313" key="2">
    <source>
        <dbReference type="EMBL" id="KXN98584.1"/>
    </source>
</evidence>
<evidence type="ECO:0000256" key="1">
    <source>
        <dbReference type="SAM" id="SignalP"/>
    </source>
</evidence>
<keyword evidence="1" id="KW-0732">Signal</keyword>
<evidence type="ECO:0008006" key="4">
    <source>
        <dbReference type="Google" id="ProtNLM"/>
    </source>
</evidence>
<dbReference type="OrthoDB" id="1410408at2"/>
<comment type="caution">
    <text evidence="2">The sequence shown here is derived from an EMBL/GenBank/DDBJ whole genome shotgun (WGS) entry which is preliminary data.</text>
</comment>
<dbReference type="STRING" id="1548749.LS48_10915"/>
<reference evidence="3" key="1">
    <citation type="submission" date="2014-10" db="EMBL/GenBank/DDBJ databases">
        <title>Genome sequencing of Vitellibacter sp. D-24.</title>
        <authorList>
            <person name="Thevarajoo S."/>
            <person name="Selvaratnam C."/>
            <person name="Goh K.M."/>
            <person name="Chong C.S."/>
        </authorList>
    </citation>
    <scope>NUCLEOTIDE SEQUENCE [LARGE SCALE GENOMIC DNA]</scope>
    <source>
        <strain evidence="3">D-24</strain>
    </source>
</reference>
<accession>A0A137RGH2</accession>
<proteinExistence type="predicted"/>
<dbReference type="Gene3D" id="2.40.160.20">
    <property type="match status" value="1"/>
</dbReference>
<dbReference type="SUPFAM" id="SSF56925">
    <property type="entry name" value="OMPA-like"/>
    <property type="match status" value="1"/>
</dbReference>
<sequence length="303" mass="33866">MKSIKLLLLVFFVSFGIQAQELVTGKATLTRTSEGIYEIKKTDGTLKKINIRPNEDKHVQGTLAVLFKDCEELRQSVFESRIVTEGQLIQAVESYNKCNYTTFEPTEKEIEQAANFQGDEYKLFASIGGSLNRISFFNFDDYENLTQGQLSFGVAATPGFIGSLQGSLYFTLEASAAFSGDKDFSNSPFTTSFKKNSYRASLGTEYHFNKNGSIKPLVGIGVGLVQDRYKGTYDDYNVKGSEGSAYFVPKAGILFSLDDKKSLGIIFSYIPEYENNLTIWNGEEIVPLIIDTHYINAGLYLYF</sequence>
<dbReference type="RefSeq" id="WP_062622552.1">
    <property type="nucleotide sequence ID" value="NZ_JRWG01000006.1"/>
</dbReference>